<protein>
    <recommendedName>
        <fullName evidence="5">Acetyl-coenzyme A synthetase</fullName>
        <ecNumber evidence="5">6.2.1.1</ecNumber>
    </recommendedName>
</protein>
<dbReference type="InterPro" id="IPR032387">
    <property type="entry name" value="ACAS_N"/>
</dbReference>
<evidence type="ECO:0000259" key="7">
    <source>
        <dbReference type="Pfam" id="PF13193"/>
    </source>
</evidence>
<dbReference type="InterPro" id="IPR000873">
    <property type="entry name" value="AMP-dep_synth/lig_dom"/>
</dbReference>
<evidence type="ECO:0000313" key="9">
    <source>
        <dbReference type="EMBL" id="OMH86210.1"/>
    </source>
</evidence>
<dbReference type="InterPro" id="IPR011904">
    <property type="entry name" value="Ac_CoA_lig"/>
</dbReference>
<evidence type="ECO:0000259" key="8">
    <source>
        <dbReference type="Pfam" id="PF16177"/>
    </source>
</evidence>
<feature type="domain" description="Acetyl-coenzyme A synthetase N-terminal" evidence="8">
    <location>
        <begin position="38"/>
        <end position="94"/>
    </location>
</feature>
<reference evidence="10" key="1">
    <citation type="submission" date="2017-01" db="EMBL/GenBank/DDBJ databases">
        <authorList>
            <person name="Wang Y."/>
            <person name="White M."/>
            <person name="Kvist S."/>
            <person name="Moncalvo J.-M."/>
        </authorList>
    </citation>
    <scope>NUCLEOTIDE SEQUENCE [LARGE SCALE GENOMIC DNA]</scope>
    <source>
        <strain evidence="10">COL-18-3</strain>
    </source>
</reference>
<keyword evidence="3 5" id="KW-0547">Nucleotide-binding</keyword>
<accession>A0A1R1PZ34</accession>
<dbReference type="CDD" id="cd05966">
    <property type="entry name" value="ACS"/>
    <property type="match status" value="1"/>
</dbReference>
<dbReference type="GO" id="GO:0005524">
    <property type="term" value="F:ATP binding"/>
    <property type="evidence" value="ECO:0007669"/>
    <property type="project" value="UniProtKB-UniRule"/>
</dbReference>
<dbReference type="NCBIfam" id="NF001208">
    <property type="entry name" value="PRK00174.1"/>
    <property type="match status" value="1"/>
</dbReference>
<dbReference type="GO" id="GO:0003987">
    <property type="term" value="F:acetate-CoA ligase activity"/>
    <property type="evidence" value="ECO:0007669"/>
    <property type="project" value="UniProtKB-UniRule"/>
</dbReference>
<dbReference type="GO" id="GO:0019427">
    <property type="term" value="P:acetyl-CoA biosynthetic process from acetate"/>
    <property type="evidence" value="ECO:0007669"/>
    <property type="project" value="InterPro"/>
</dbReference>
<feature type="domain" description="AMP-binding enzyme C-terminal" evidence="7">
    <location>
        <begin position="546"/>
        <end position="624"/>
    </location>
</feature>
<evidence type="ECO:0000259" key="6">
    <source>
        <dbReference type="Pfam" id="PF00501"/>
    </source>
</evidence>
<dbReference type="Pfam" id="PF13193">
    <property type="entry name" value="AMP-binding_C"/>
    <property type="match status" value="1"/>
</dbReference>
<dbReference type="OrthoDB" id="1706066at2759"/>
<dbReference type="Pfam" id="PF00501">
    <property type="entry name" value="AMP-binding"/>
    <property type="match status" value="1"/>
</dbReference>
<dbReference type="NCBIfam" id="TIGR02188">
    <property type="entry name" value="Ac_CoA_lig_AcsA"/>
    <property type="match status" value="1"/>
</dbReference>
<dbReference type="FunFam" id="3.40.50.12780:FF:000001">
    <property type="entry name" value="Acetyl-coenzyme A synthetase"/>
    <property type="match status" value="1"/>
</dbReference>
<keyword evidence="10" id="KW-1185">Reference proteome</keyword>
<dbReference type="SUPFAM" id="SSF56801">
    <property type="entry name" value="Acetyl-CoA synthetase-like"/>
    <property type="match status" value="1"/>
</dbReference>
<dbReference type="Pfam" id="PF16177">
    <property type="entry name" value="ACAS_N"/>
    <property type="match status" value="1"/>
</dbReference>
<sequence>MTLAESHEELLVKTYQPPVNSGRIPSDKKPWITSMDEYNSMYKESLDSPDTFWRKMASELVEFTKPYQQVTSGSLHNGDTQWFVGGELNVSYNCVDRWARDTPDNVAISFEPDAPGGKRTVTFKELLENVCRVAGMFKTLGLKKGDTVAVYMPMIPETAYVLLACTRLGLVHTVVFAGFSATSLADRIKDANASVIVTSDQGLRGGKLIHTKKIVDEAIKLSGDVVKNVIVFERTGASDITYVEGRDVMWGPLFKQQASYIPPVPVGSEDPMFILYTSGSTGKPKGLVHTTAGYLVGAAMTSKYTFDLHIGDVFCCTADIGWITGHTYVVYGPLALGVTSVIFESVPTFPDASRFWQMVDEHKVTQFYTAPTAIRALRRLGDSYINCCDLSTLRIIGTVGEPINPEAWVWYHYVVGDGKAVVVDTYWQSETGSHIITPLPFATPTKPGSATLPMFGIELAILDPADGKELEGNDVTGVLAVKRSWPSMARTIVGDHDRYLSTYMHVYKDVYFTGDGAMRDSDGYYWIKGRVDDVINVSGHRISTAEIESALIVDNNVSESAVIGVEDEITGQAIFAYVTTPKGVVDSEEVKKAMIQTVRKEIGPIATPKRIIIVDELPKTRSGKIIRRVLRKIAAGEEDQLGDLSTLADPSILDVLVKKVRAG</sequence>
<evidence type="ECO:0000256" key="4">
    <source>
        <dbReference type="ARBA" id="ARBA00022840"/>
    </source>
</evidence>
<feature type="domain" description="AMP-dependent synthetase/ligase" evidence="6">
    <location>
        <begin position="96"/>
        <end position="484"/>
    </location>
</feature>
<dbReference type="InterPro" id="IPR045851">
    <property type="entry name" value="AMP-bd_C_sf"/>
</dbReference>
<dbReference type="AlphaFoldDB" id="A0A1R1PZ34"/>
<evidence type="ECO:0000256" key="3">
    <source>
        <dbReference type="ARBA" id="ARBA00022741"/>
    </source>
</evidence>
<comment type="catalytic activity">
    <reaction evidence="5">
        <text>acetate + ATP + CoA = acetyl-CoA + AMP + diphosphate</text>
        <dbReference type="Rhea" id="RHEA:23176"/>
        <dbReference type="ChEBI" id="CHEBI:30089"/>
        <dbReference type="ChEBI" id="CHEBI:30616"/>
        <dbReference type="ChEBI" id="CHEBI:33019"/>
        <dbReference type="ChEBI" id="CHEBI:57287"/>
        <dbReference type="ChEBI" id="CHEBI:57288"/>
        <dbReference type="ChEBI" id="CHEBI:456215"/>
        <dbReference type="EC" id="6.2.1.1"/>
    </reaction>
</comment>
<dbReference type="PANTHER" id="PTHR24095:SF14">
    <property type="entry name" value="ACETYL-COENZYME A SYNTHETASE 1"/>
    <property type="match status" value="1"/>
</dbReference>
<evidence type="ECO:0000256" key="2">
    <source>
        <dbReference type="ARBA" id="ARBA00022598"/>
    </source>
</evidence>
<organism evidence="9 10">
    <name type="scientific">Zancudomyces culisetae</name>
    <name type="common">Gut fungus</name>
    <name type="synonym">Smittium culisetae</name>
    <dbReference type="NCBI Taxonomy" id="1213189"/>
    <lineage>
        <taxon>Eukaryota</taxon>
        <taxon>Fungi</taxon>
        <taxon>Fungi incertae sedis</taxon>
        <taxon>Zoopagomycota</taxon>
        <taxon>Kickxellomycotina</taxon>
        <taxon>Harpellomycetes</taxon>
        <taxon>Harpellales</taxon>
        <taxon>Legeriomycetaceae</taxon>
        <taxon>Zancudomyces</taxon>
    </lineage>
</organism>
<comment type="caution">
    <text evidence="9">The sequence shown here is derived from an EMBL/GenBank/DDBJ whole genome shotgun (WGS) entry which is preliminary data.</text>
</comment>
<name>A0A1R1PZ34_ZANCU</name>
<dbReference type="InterPro" id="IPR025110">
    <property type="entry name" value="AMP-bd_C"/>
</dbReference>
<keyword evidence="4 5" id="KW-0067">ATP-binding</keyword>
<dbReference type="Proteomes" id="UP000188320">
    <property type="component" value="Unassembled WGS sequence"/>
</dbReference>
<dbReference type="FunFam" id="3.30.300.30:FF:000004">
    <property type="entry name" value="Acetyl-coenzyme A synthetase"/>
    <property type="match status" value="1"/>
</dbReference>
<dbReference type="Gene3D" id="3.30.300.30">
    <property type="match status" value="1"/>
</dbReference>
<dbReference type="EMBL" id="LSSK01000010">
    <property type="protein sequence ID" value="OMH86210.1"/>
    <property type="molecule type" value="Genomic_DNA"/>
</dbReference>
<dbReference type="GO" id="GO:0016208">
    <property type="term" value="F:AMP binding"/>
    <property type="evidence" value="ECO:0007669"/>
    <property type="project" value="InterPro"/>
</dbReference>
<evidence type="ECO:0000256" key="1">
    <source>
        <dbReference type="ARBA" id="ARBA00006432"/>
    </source>
</evidence>
<dbReference type="PROSITE" id="PS00455">
    <property type="entry name" value="AMP_BINDING"/>
    <property type="match status" value="1"/>
</dbReference>
<proteinExistence type="inferred from homology"/>
<dbReference type="InterPro" id="IPR042099">
    <property type="entry name" value="ANL_N_sf"/>
</dbReference>
<dbReference type="Gene3D" id="3.40.50.12780">
    <property type="entry name" value="N-terminal domain of ligase-like"/>
    <property type="match status" value="1"/>
</dbReference>
<evidence type="ECO:0000313" key="10">
    <source>
        <dbReference type="Proteomes" id="UP000188320"/>
    </source>
</evidence>
<dbReference type="InterPro" id="IPR020845">
    <property type="entry name" value="AMP-binding_CS"/>
</dbReference>
<dbReference type="PANTHER" id="PTHR24095">
    <property type="entry name" value="ACETYL-COENZYME A SYNTHETASE"/>
    <property type="match status" value="1"/>
</dbReference>
<gene>
    <name evidence="9" type="ORF">AX774_g237</name>
</gene>
<evidence type="ECO:0000256" key="5">
    <source>
        <dbReference type="RuleBase" id="RU361147"/>
    </source>
</evidence>
<comment type="similarity">
    <text evidence="1 5">Belongs to the ATP-dependent AMP-binding enzyme family.</text>
</comment>
<keyword evidence="2 5" id="KW-0436">Ligase</keyword>
<dbReference type="GO" id="GO:0005829">
    <property type="term" value="C:cytosol"/>
    <property type="evidence" value="ECO:0007669"/>
    <property type="project" value="TreeGrafter"/>
</dbReference>
<dbReference type="EC" id="6.2.1.1" evidence="5"/>